<feature type="domain" description="J" evidence="8">
    <location>
        <begin position="32"/>
        <end position="101"/>
    </location>
</feature>
<keyword evidence="4" id="KW-0472">Membrane</keyword>
<dbReference type="InterPro" id="IPR044632">
    <property type="entry name" value="DNAJC25-like"/>
</dbReference>
<dbReference type="Proteomes" id="UP000492821">
    <property type="component" value="Unassembled WGS sequence"/>
</dbReference>
<dbReference type="SUPFAM" id="SSF46565">
    <property type="entry name" value="Chaperone J-domain"/>
    <property type="match status" value="1"/>
</dbReference>
<dbReference type="GO" id="GO:0005789">
    <property type="term" value="C:endoplasmic reticulum membrane"/>
    <property type="evidence" value="ECO:0007669"/>
    <property type="project" value="TreeGrafter"/>
</dbReference>
<dbReference type="WBParaSite" id="Pan_g17373.t1">
    <property type="protein sequence ID" value="Pan_g17373.t1"/>
    <property type="gene ID" value="Pan_g17373"/>
</dbReference>
<keyword evidence="2" id="KW-0812">Transmembrane</keyword>
<dbReference type="InterPro" id="IPR001623">
    <property type="entry name" value="DnaJ_domain"/>
</dbReference>
<evidence type="ECO:0000259" key="8">
    <source>
        <dbReference type="PROSITE" id="PS50076"/>
    </source>
</evidence>
<evidence type="ECO:0000256" key="3">
    <source>
        <dbReference type="ARBA" id="ARBA00022989"/>
    </source>
</evidence>
<evidence type="ECO:0000256" key="5">
    <source>
        <dbReference type="ARBA" id="ARBA00023186"/>
    </source>
</evidence>
<evidence type="ECO:0000256" key="1">
    <source>
        <dbReference type="ARBA" id="ARBA00004141"/>
    </source>
</evidence>
<dbReference type="PANTHER" id="PTHR44176">
    <property type="entry name" value="DNAJ HOMOLOG SUBFAMILY C MEMBER 25"/>
    <property type="match status" value="1"/>
</dbReference>
<evidence type="ECO:0000256" key="4">
    <source>
        <dbReference type="ARBA" id="ARBA00023136"/>
    </source>
</evidence>
<dbReference type="GO" id="GO:0006457">
    <property type="term" value="P:protein folding"/>
    <property type="evidence" value="ECO:0007669"/>
    <property type="project" value="InterPro"/>
</dbReference>
<keyword evidence="9" id="KW-1185">Reference proteome</keyword>
<sequence>MKGAILLLLFCFALDSAAGVGLARGLYCGYEDCYDVIGISRDNFTKPELSKLYRKLARVYHPDRVKDKSKVEESEVIFRLITTAYETLKDDETRKYYDYYLDHPEERYYNYYQYYRMAAPKVDVRYVIVGTILFISTIQYLSAVQKHSEALSYANTQPKFRNQAMEIARERGLLEFDPKTGKIKKKQKTGVDPDKIISSIIEENINVSGGYKPASLKNTLLWVIITSPLYFPQWAMKRGSLAYRQYKDLELTHEDKVYLIRRNLDMSADQFEALDADEVKEYFELKLWIPEAYTEYKKKKEVEEKERLASSGRYKQYKRFMRRNAGSSISFLEE</sequence>
<evidence type="ECO:0000313" key="9">
    <source>
        <dbReference type="Proteomes" id="UP000492821"/>
    </source>
</evidence>
<keyword evidence="7" id="KW-0732">Signal</keyword>
<dbReference type="InterPro" id="IPR018253">
    <property type="entry name" value="DnaJ_domain_CS"/>
</dbReference>
<evidence type="ECO:0000256" key="7">
    <source>
        <dbReference type="SAM" id="SignalP"/>
    </source>
</evidence>
<dbReference type="Pfam" id="PF00226">
    <property type="entry name" value="DnaJ"/>
    <property type="match status" value="1"/>
</dbReference>
<feature type="chain" id="PRO_5028954344" evidence="7">
    <location>
        <begin position="20"/>
        <end position="334"/>
    </location>
</feature>
<dbReference type="PRINTS" id="PR00625">
    <property type="entry name" value="JDOMAIN"/>
</dbReference>
<dbReference type="InterPro" id="IPR036869">
    <property type="entry name" value="J_dom_sf"/>
</dbReference>
<organism evidence="9 10">
    <name type="scientific">Panagrellus redivivus</name>
    <name type="common">Microworm</name>
    <dbReference type="NCBI Taxonomy" id="6233"/>
    <lineage>
        <taxon>Eukaryota</taxon>
        <taxon>Metazoa</taxon>
        <taxon>Ecdysozoa</taxon>
        <taxon>Nematoda</taxon>
        <taxon>Chromadorea</taxon>
        <taxon>Rhabditida</taxon>
        <taxon>Tylenchina</taxon>
        <taxon>Panagrolaimomorpha</taxon>
        <taxon>Panagrolaimoidea</taxon>
        <taxon>Panagrolaimidae</taxon>
        <taxon>Panagrellus</taxon>
    </lineage>
</organism>
<reference evidence="10" key="2">
    <citation type="submission" date="2020-10" db="UniProtKB">
        <authorList>
            <consortium name="WormBaseParasite"/>
        </authorList>
    </citation>
    <scope>IDENTIFICATION</scope>
</reference>
<protein>
    <submittedName>
        <fullName evidence="10">J domain-containing protein</fullName>
    </submittedName>
</protein>
<comment type="similarity">
    <text evidence="6">Belongs to the DNAJC25 family.</text>
</comment>
<feature type="signal peptide" evidence="7">
    <location>
        <begin position="1"/>
        <end position="19"/>
    </location>
</feature>
<evidence type="ECO:0000256" key="6">
    <source>
        <dbReference type="ARBA" id="ARBA00024193"/>
    </source>
</evidence>
<dbReference type="Gene3D" id="1.10.287.110">
    <property type="entry name" value="DnaJ domain"/>
    <property type="match status" value="1"/>
</dbReference>
<proteinExistence type="inferred from homology"/>
<dbReference type="SMART" id="SM00271">
    <property type="entry name" value="DnaJ"/>
    <property type="match status" value="1"/>
</dbReference>
<evidence type="ECO:0000256" key="2">
    <source>
        <dbReference type="ARBA" id="ARBA00022692"/>
    </source>
</evidence>
<evidence type="ECO:0000313" key="10">
    <source>
        <dbReference type="WBParaSite" id="Pan_g17373.t1"/>
    </source>
</evidence>
<reference evidence="9" key="1">
    <citation type="journal article" date="2013" name="Genetics">
        <title>The draft genome and transcriptome of Panagrellus redivivus are shaped by the harsh demands of a free-living lifestyle.</title>
        <authorList>
            <person name="Srinivasan J."/>
            <person name="Dillman A.R."/>
            <person name="Macchietto M.G."/>
            <person name="Heikkinen L."/>
            <person name="Lakso M."/>
            <person name="Fracchia K.M."/>
            <person name="Antoshechkin I."/>
            <person name="Mortazavi A."/>
            <person name="Wong G."/>
            <person name="Sternberg P.W."/>
        </authorList>
    </citation>
    <scope>NUCLEOTIDE SEQUENCE [LARGE SCALE GENOMIC DNA]</scope>
    <source>
        <strain evidence="9">MT8872</strain>
    </source>
</reference>
<dbReference type="AlphaFoldDB" id="A0A7E4V8R4"/>
<accession>A0A7E4V8R4</accession>
<comment type="subcellular location">
    <subcellularLocation>
        <location evidence="1">Membrane</location>
        <topology evidence="1">Multi-pass membrane protein</topology>
    </subcellularLocation>
</comment>
<dbReference type="CDD" id="cd06257">
    <property type="entry name" value="DnaJ"/>
    <property type="match status" value="1"/>
</dbReference>
<name>A0A7E4V8R4_PANRE</name>
<keyword evidence="3" id="KW-1133">Transmembrane helix</keyword>
<dbReference type="PANTHER" id="PTHR44176:SF1">
    <property type="entry name" value="DNAJ HOMOLOG SUBFAMILY C MEMBER 25"/>
    <property type="match status" value="1"/>
</dbReference>
<dbReference type="PROSITE" id="PS50076">
    <property type="entry name" value="DNAJ_2"/>
    <property type="match status" value="1"/>
</dbReference>
<keyword evidence="5" id="KW-0143">Chaperone</keyword>
<dbReference type="PROSITE" id="PS00636">
    <property type="entry name" value="DNAJ_1"/>
    <property type="match status" value="1"/>
</dbReference>